<comment type="similarity">
    <text evidence="2">Belongs to the methyl-accepting chemotaxis (MCP) protein family.</text>
</comment>
<dbReference type="SMART" id="SM00283">
    <property type="entry name" value="MA"/>
    <property type="match status" value="1"/>
</dbReference>
<gene>
    <name evidence="9" type="ORF">L861_06035</name>
</gene>
<keyword evidence="1" id="KW-0145">Chemotaxis</keyword>
<dbReference type="GO" id="GO:0004888">
    <property type="term" value="F:transmembrane signaling receptor activity"/>
    <property type="evidence" value="ECO:0007669"/>
    <property type="project" value="TreeGrafter"/>
</dbReference>
<comment type="caution">
    <text evidence="9">The sequence shown here is derived from an EMBL/GenBank/DDBJ whole genome shotgun (WGS) entry which is preliminary data.</text>
</comment>
<dbReference type="STRING" id="1121939.L861_06035"/>
<proteinExistence type="inferred from homology"/>
<evidence type="ECO:0000259" key="7">
    <source>
        <dbReference type="PROSITE" id="PS50885"/>
    </source>
</evidence>
<dbReference type="GO" id="GO:0005886">
    <property type="term" value="C:plasma membrane"/>
    <property type="evidence" value="ECO:0007669"/>
    <property type="project" value="TreeGrafter"/>
</dbReference>
<dbReference type="EMBL" id="ASTJ01000040">
    <property type="protein sequence ID" value="EPC00496.1"/>
    <property type="molecule type" value="Genomic_DNA"/>
</dbReference>
<feature type="region of interest" description="Disordered" evidence="4">
    <location>
        <begin position="403"/>
        <end position="452"/>
    </location>
</feature>
<dbReference type="SUPFAM" id="SSF58104">
    <property type="entry name" value="Methyl-accepting chemotaxis protein (MCP) signaling domain"/>
    <property type="match status" value="1"/>
</dbReference>
<dbReference type="GO" id="GO:0006935">
    <property type="term" value="P:chemotaxis"/>
    <property type="evidence" value="ECO:0007669"/>
    <property type="project" value="UniProtKB-KW"/>
</dbReference>
<keyword evidence="5" id="KW-0812">Transmembrane</keyword>
<dbReference type="PATRIC" id="fig|1121939.11.peg.3976"/>
<dbReference type="PANTHER" id="PTHR43531">
    <property type="entry name" value="PROTEIN ICFG"/>
    <property type="match status" value="1"/>
</dbReference>
<dbReference type="InterPro" id="IPR003660">
    <property type="entry name" value="HAMP_dom"/>
</dbReference>
<feature type="domain" description="NIT" evidence="8">
    <location>
        <begin position="47"/>
        <end position="298"/>
    </location>
</feature>
<evidence type="ECO:0000313" key="10">
    <source>
        <dbReference type="Proteomes" id="UP000014463"/>
    </source>
</evidence>
<evidence type="ECO:0000313" key="9">
    <source>
        <dbReference type="EMBL" id="EPC00496.1"/>
    </source>
</evidence>
<dbReference type="RefSeq" id="WP_016418484.1">
    <property type="nucleotide sequence ID" value="NZ_AUAB01000023.1"/>
</dbReference>
<dbReference type="PANTHER" id="PTHR43531:SF11">
    <property type="entry name" value="METHYL-ACCEPTING CHEMOTAXIS PROTEIN 3"/>
    <property type="match status" value="1"/>
</dbReference>
<evidence type="ECO:0000256" key="5">
    <source>
        <dbReference type="SAM" id="Phobius"/>
    </source>
</evidence>
<organism evidence="9 10">
    <name type="scientific">Litchfieldella anticariensis (strain DSM 16096 / CECT 5854 / CIP 108499 / LMG 22089 / FP35)</name>
    <name type="common">Halomonas anticariensis</name>
    <dbReference type="NCBI Taxonomy" id="1121939"/>
    <lineage>
        <taxon>Bacteria</taxon>
        <taxon>Pseudomonadati</taxon>
        <taxon>Pseudomonadota</taxon>
        <taxon>Gammaproteobacteria</taxon>
        <taxon>Oceanospirillales</taxon>
        <taxon>Halomonadaceae</taxon>
        <taxon>Litchfieldella</taxon>
    </lineage>
</organism>
<keyword evidence="3" id="KW-0807">Transducer</keyword>
<evidence type="ECO:0000256" key="3">
    <source>
        <dbReference type="PROSITE-ProRule" id="PRU00284"/>
    </source>
</evidence>
<dbReference type="Pfam" id="PF00015">
    <property type="entry name" value="MCPsignal"/>
    <property type="match status" value="1"/>
</dbReference>
<evidence type="ECO:0008006" key="11">
    <source>
        <dbReference type="Google" id="ProtNLM"/>
    </source>
</evidence>
<dbReference type="Proteomes" id="UP000014463">
    <property type="component" value="Unassembled WGS sequence"/>
</dbReference>
<evidence type="ECO:0000259" key="6">
    <source>
        <dbReference type="PROSITE" id="PS50111"/>
    </source>
</evidence>
<keyword evidence="5" id="KW-1133">Transmembrane helix</keyword>
<dbReference type="PROSITE" id="PS50906">
    <property type="entry name" value="NIT"/>
    <property type="match status" value="1"/>
</dbReference>
<reference evidence="9 10" key="1">
    <citation type="journal article" date="2013" name="Genome Announc.">
        <title>Draft genome sequence of the moderately halophilic gammaproteobacterium Halomonas anticariensis FP35.</title>
        <authorList>
            <person name="Tahrioui A."/>
            <person name="Quesada E."/>
            <person name="Llamas I."/>
        </authorList>
    </citation>
    <scope>NUCLEOTIDE SEQUENCE [LARGE SCALE GENOMIC DNA]</scope>
    <source>
        <strain evidence="10">DSM 16096 / CECT 5854 / LMG 22089 / FP35</strain>
    </source>
</reference>
<name>S2L710_LITA3</name>
<dbReference type="PROSITE" id="PS50885">
    <property type="entry name" value="HAMP"/>
    <property type="match status" value="1"/>
</dbReference>
<feature type="compositionally biased region" description="Polar residues" evidence="4">
    <location>
        <begin position="425"/>
        <end position="436"/>
    </location>
</feature>
<feature type="compositionally biased region" description="Low complexity" evidence="4">
    <location>
        <begin position="411"/>
        <end position="424"/>
    </location>
</feature>
<feature type="domain" description="HAMP" evidence="7">
    <location>
        <begin position="344"/>
        <end position="384"/>
    </location>
</feature>
<protein>
    <recommendedName>
        <fullName evidence="11">Methyl-accepting transducer domain-containing protein</fullName>
    </recommendedName>
</protein>
<evidence type="ECO:0000256" key="4">
    <source>
        <dbReference type="SAM" id="MobiDB-lite"/>
    </source>
</evidence>
<feature type="domain" description="Methyl-accepting transducer" evidence="6">
    <location>
        <begin position="389"/>
        <end position="604"/>
    </location>
</feature>
<dbReference type="Gene3D" id="1.10.287.950">
    <property type="entry name" value="Methyl-accepting chemotaxis protein"/>
    <property type="match status" value="1"/>
</dbReference>
<dbReference type="AlphaFoldDB" id="S2L710"/>
<dbReference type="InterPro" id="IPR013587">
    <property type="entry name" value="Nitrate/nitrite_sensing"/>
</dbReference>
<sequence>MTIRMRLLLMAAIPFLGLLFFAVSDMIEKRHLLNEAETVGLLSEFSGKVGNLVHHLQRERGASAIYLASQGQEGGDTLAKQRRLTDEAHTAFDEFMAGFDASVFEADFRTRLDKALASLDQFDAHRDTVQALGMSAADSNAWFTATNADLLNTVALIAVLSNDKELAGKAMAYVNYLRTKELAGQERATGAAGISAGRFPYQVYMRYLRLVGDQETFFDLFEDIATPEMKEYHAQTVTGRPVEEVERMRAISIKGGLTGSLEDLTGPYWYEMATARIDLMKQVEDFIAAELVARAEEMHTEARSGFFVNVSVVIVGFLVMLAAVFLITRGILKQLGGEPAYALRIMRAVADGDLGVTIDVKERDESSLLAGLKDMVIRLRHMMKDVNAASAAVSTGAGNISSSSEQLSRGAAEQASSSQATSSAVEQMTGSTSQMAENMARTEQIARQSAGNARQSGEAVATAVAAMQAIAEKILIVQEIARQTDLLALNAAVEAARAGEHGRGFAVVAAEVRKLAERSQSAAQEISGLSSDTMEAARQAGEMLDDLVPDIERTAQLVVESTAATNEQNASVQQISTAVLQFDGVTQQVADASGLLSSTAEELMDQAGKLQEAISYFRLERDIGEARNRAGSTAVGSVAHVPDKRTKLLAPY</sequence>
<evidence type="ECO:0000259" key="8">
    <source>
        <dbReference type="PROSITE" id="PS50906"/>
    </source>
</evidence>
<evidence type="ECO:0000256" key="1">
    <source>
        <dbReference type="ARBA" id="ARBA00022500"/>
    </source>
</evidence>
<feature type="transmembrane region" description="Helical" evidence="5">
    <location>
        <begin position="306"/>
        <end position="327"/>
    </location>
</feature>
<dbReference type="Pfam" id="PF08376">
    <property type="entry name" value="NIT"/>
    <property type="match status" value="1"/>
</dbReference>
<dbReference type="InterPro" id="IPR010910">
    <property type="entry name" value="Nitrate/nitrite_sensing_bac"/>
</dbReference>
<dbReference type="PROSITE" id="PS50111">
    <property type="entry name" value="CHEMOTAXIS_TRANSDUC_2"/>
    <property type="match status" value="1"/>
</dbReference>
<keyword evidence="10" id="KW-1185">Reference proteome</keyword>
<accession>S2L710</accession>
<dbReference type="GO" id="GO:0007165">
    <property type="term" value="P:signal transduction"/>
    <property type="evidence" value="ECO:0007669"/>
    <property type="project" value="UniProtKB-KW"/>
</dbReference>
<keyword evidence="5" id="KW-0472">Membrane</keyword>
<dbReference type="eggNOG" id="COG0840">
    <property type="taxonomic scope" value="Bacteria"/>
</dbReference>
<evidence type="ECO:0000256" key="2">
    <source>
        <dbReference type="ARBA" id="ARBA00029447"/>
    </source>
</evidence>
<dbReference type="InterPro" id="IPR004089">
    <property type="entry name" value="MCPsignal_dom"/>
</dbReference>
<dbReference type="InterPro" id="IPR051310">
    <property type="entry name" value="MCP_chemotaxis"/>
</dbReference>